<dbReference type="Pfam" id="PF15016">
    <property type="entry name" value="C5orf34_C"/>
    <property type="match status" value="1"/>
</dbReference>
<evidence type="ECO:0000313" key="5">
    <source>
        <dbReference type="Proteomes" id="UP000762676"/>
    </source>
</evidence>
<dbReference type="InterPro" id="IPR027865">
    <property type="entry name" value="C5orf34-like_C"/>
</dbReference>
<dbReference type="Proteomes" id="UP000762676">
    <property type="component" value="Unassembled WGS sequence"/>
</dbReference>
<reference evidence="4 5" key="1">
    <citation type="journal article" date="2021" name="Elife">
        <title>Chloroplast acquisition without the gene transfer in kleptoplastic sea slugs, Plakobranchus ocellatus.</title>
        <authorList>
            <person name="Maeda T."/>
            <person name="Takahashi S."/>
            <person name="Yoshida T."/>
            <person name="Shimamura S."/>
            <person name="Takaki Y."/>
            <person name="Nagai Y."/>
            <person name="Toyoda A."/>
            <person name="Suzuki Y."/>
            <person name="Arimoto A."/>
            <person name="Ishii H."/>
            <person name="Satoh N."/>
            <person name="Nishiyama T."/>
            <person name="Hasebe M."/>
            <person name="Maruyama T."/>
            <person name="Minagawa J."/>
            <person name="Obokata J."/>
            <person name="Shigenobu S."/>
        </authorList>
    </citation>
    <scope>NUCLEOTIDE SEQUENCE [LARGE SCALE GENOMIC DNA]</scope>
</reference>
<feature type="domain" description="C5orf34-like" evidence="3">
    <location>
        <begin position="45"/>
        <end position="79"/>
    </location>
</feature>
<feature type="compositionally biased region" description="Low complexity" evidence="1">
    <location>
        <begin position="278"/>
        <end position="302"/>
    </location>
</feature>
<evidence type="ECO:0000313" key="4">
    <source>
        <dbReference type="EMBL" id="GFR71118.1"/>
    </source>
</evidence>
<dbReference type="AlphaFoldDB" id="A0AAV4FEL1"/>
<dbReference type="InterPro" id="IPR053901">
    <property type="entry name" value="C5orf34-like"/>
</dbReference>
<dbReference type="PANTHER" id="PTHR34531">
    <property type="entry name" value="ZGC:153352"/>
    <property type="match status" value="1"/>
</dbReference>
<comment type="caution">
    <text evidence="4">The sequence shown here is derived from an EMBL/GenBank/DDBJ whole genome shotgun (WGS) entry which is preliminary data.</text>
</comment>
<dbReference type="Pfam" id="PF22834">
    <property type="entry name" value="Polo_box_4"/>
    <property type="match status" value="1"/>
</dbReference>
<keyword evidence="5" id="KW-1185">Reference proteome</keyword>
<evidence type="ECO:0000256" key="1">
    <source>
        <dbReference type="SAM" id="MobiDB-lite"/>
    </source>
</evidence>
<evidence type="ECO:0000259" key="2">
    <source>
        <dbReference type="Pfam" id="PF15016"/>
    </source>
</evidence>
<dbReference type="PANTHER" id="PTHR34531:SF1">
    <property type="entry name" value="CHROMOSOME 5 OPEN READING FRAME 34"/>
    <property type="match status" value="1"/>
</dbReference>
<dbReference type="EMBL" id="BMAT01007778">
    <property type="protein sequence ID" value="GFR71118.1"/>
    <property type="molecule type" value="Genomic_DNA"/>
</dbReference>
<name>A0AAV4FEL1_9GAST</name>
<feature type="region of interest" description="Disordered" evidence="1">
    <location>
        <begin position="271"/>
        <end position="364"/>
    </location>
</feature>
<feature type="compositionally biased region" description="Polar residues" evidence="1">
    <location>
        <begin position="353"/>
        <end position="364"/>
    </location>
</feature>
<proteinExistence type="predicted"/>
<feature type="domain" description="C5orf34-like C-terminal" evidence="2">
    <location>
        <begin position="109"/>
        <end position="221"/>
    </location>
</feature>
<organism evidence="4 5">
    <name type="scientific">Elysia marginata</name>
    <dbReference type="NCBI Taxonomy" id="1093978"/>
    <lineage>
        <taxon>Eukaryota</taxon>
        <taxon>Metazoa</taxon>
        <taxon>Spiralia</taxon>
        <taxon>Lophotrochozoa</taxon>
        <taxon>Mollusca</taxon>
        <taxon>Gastropoda</taxon>
        <taxon>Heterobranchia</taxon>
        <taxon>Euthyneura</taxon>
        <taxon>Panpulmonata</taxon>
        <taxon>Sacoglossa</taxon>
        <taxon>Placobranchoidea</taxon>
        <taxon>Plakobranchidae</taxon>
        <taxon>Elysia</taxon>
    </lineage>
</organism>
<feature type="compositionally biased region" description="Polar residues" evidence="1">
    <location>
        <begin position="1"/>
        <end position="10"/>
    </location>
</feature>
<protein>
    <submittedName>
        <fullName evidence="4">Uncharacterized protein</fullName>
    </submittedName>
</protein>
<gene>
    <name evidence="4" type="ORF">ElyMa_003803900</name>
</gene>
<evidence type="ECO:0000259" key="3">
    <source>
        <dbReference type="Pfam" id="PF22834"/>
    </source>
</evidence>
<feature type="region of interest" description="Disordered" evidence="1">
    <location>
        <begin position="1"/>
        <end position="35"/>
    </location>
</feature>
<dbReference type="InterPro" id="IPR053900">
    <property type="entry name" value="C5orf34-like_dom"/>
</dbReference>
<sequence>MAGPLNTTGTRTKEGGTNAFARTQAGRGRERGKDRHWHRGHWVQIKLEERTYSLKSLPPVHRKGSYSISKLIQTGNRYLMMNQQWERRGLKQELPCWKRETIAVVEPLSSSLLEECVVEGLGKFSAFTNGRVRAVFEDRTALDMVCNFSKRVSGCIQHGLERKTSLPAASQVTLPVSSYEAIFGASSARLMLPSGQYVTVDIQSPGQYKSYIQAGTEWASWVNSTPMERHQFYTQKHEPTVMLRAAQHELKKIFCFNYILEQTLRMQQENSSTLYEGSHSAPYQSPSSSSSSVHPSTLSSTPRPVTVLSAEPASSYGNPSKSQIFPTGPENQMTYISHKTTSGIPKNQLEPGASSSRPATYNTQNHPTHFIPASNSGAAGVQLSHYITNTTQHAGSLLDPVSVKSVPPHRVRPDLVGTRSHVDASVKSQFPPAAFSLAHQVAQSEERVQSITSGFQAVRQVLLRNSNLINDIDEFLDNSRKQDLIDSSRKHDLSS</sequence>
<accession>A0AAV4FEL1</accession>
<feature type="compositionally biased region" description="Polar residues" evidence="1">
    <location>
        <begin position="315"/>
        <end position="345"/>
    </location>
</feature>